<dbReference type="PANTHER" id="PTHR10497">
    <property type="entry name" value="60S RIBOSOMAL PROTEIN L27"/>
    <property type="match status" value="1"/>
</dbReference>
<organism evidence="1 2">
    <name type="scientific">Bos indicus</name>
    <name type="common">Zebu</name>
    <dbReference type="NCBI Taxonomy" id="9915"/>
    <lineage>
        <taxon>Eukaryota</taxon>
        <taxon>Metazoa</taxon>
        <taxon>Chordata</taxon>
        <taxon>Craniata</taxon>
        <taxon>Vertebrata</taxon>
        <taxon>Euteleostomi</taxon>
        <taxon>Mammalia</taxon>
        <taxon>Eutheria</taxon>
        <taxon>Laurasiatheria</taxon>
        <taxon>Artiodactyla</taxon>
        <taxon>Ruminantia</taxon>
        <taxon>Pecora</taxon>
        <taxon>Bovidae</taxon>
        <taxon>Bovinae</taxon>
        <taxon>Bos</taxon>
    </lineage>
</organism>
<reference evidence="2" key="1">
    <citation type="submission" date="2025-08" db="UniProtKB">
        <authorList>
            <consortium name="RefSeq"/>
        </authorList>
    </citation>
    <scope>IDENTIFICATION</scope>
    <source>
        <tissue evidence="2">Blood</tissue>
    </source>
</reference>
<dbReference type="InterPro" id="IPR001141">
    <property type="entry name" value="Ribosomal_eL27"/>
</dbReference>
<name>A0ABM4T3J6_BOSIN</name>
<accession>A0ABM4T3J6</accession>
<dbReference type="RefSeq" id="XP_070654618.1">
    <property type="nucleotide sequence ID" value="XM_070798517.1"/>
</dbReference>
<dbReference type="GeneID" id="139185746"/>
<gene>
    <name evidence="2" type="primary">LOC139185746</name>
</gene>
<protein>
    <submittedName>
        <fullName evidence="2">Large ribosomal subunit protein eL27-like</fullName>
    </submittedName>
</protein>
<evidence type="ECO:0000313" key="1">
    <source>
        <dbReference type="Proteomes" id="UP001652663"/>
    </source>
</evidence>
<dbReference type="Gene3D" id="2.30.30.770">
    <property type="match status" value="1"/>
</dbReference>
<keyword evidence="1" id="KW-1185">Reference proteome</keyword>
<proteinExistence type="predicted"/>
<dbReference type="Proteomes" id="UP001652663">
    <property type="component" value="Chromosome 11"/>
</dbReference>
<evidence type="ECO:0000313" key="2">
    <source>
        <dbReference type="RefSeq" id="XP_070654618.1"/>
    </source>
</evidence>
<dbReference type="Pfam" id="PF01777">
    <property type="entry name" value="Ribosomal_L27e"/>
    <property type="match status" value="1"/>
</dbReference>
<sequence length="110" mass="12038">MSKFMKPRNAMLSLASHYKGDKEVIVKNADDGASDTPHSHAVVAGTNHCPCKATAAMAKKKITKRSKSKSLVKVYHYNHLRPTTISMGIPLDETVAKKDIFRDPAAECKA</sequence>
<dbReference type="InterPro" id="IPR038655">
    <property type="entry name" value="Ribosomal_eL27_sf"/>
</dbReference>